<accession>A0AAW3ZHF1</accession>
<dbReference type="Gene3D" id="3.40.50.300">
    <property type="entry name" value="P-loop containing nucleotide triphosphate hydrolases"/>
    <property type="match status" value="1"/>
</dbReference>
<dbReference type="PANTHER" id="PTHR35372:SF2">
    <property type="entry name" value="SF3 HELICASE DOMAIN-CONTAINING PROTEIN"/>
    <property type="match status" value="1"/>
</dbReference>
<comment type="caution">
    <text evidence="5">The sequence shown here is derived from an EMBL/GenBank/DDBJ whole genome shotgun (WGS) entry which is preliminary data.</text>
</comment>
<evidence type="ECO:0000256" key="3">
    <source>
        <dbReference type="ARBA" id="ARBA00022840"/>
    </source>
</evidence>
<evidence type="ECO:0000259" key="4">
    <source>
        <dbReference type="PROSITE" id="PS51206"/>
    </source>
</evidence>
<dbReference type="SUPFAM" id="SSF52540">
    <property type="entry name" value="P-loop containing nucleoside triphosphate hydrolases"/>
    <property type="match status" value="1"/>
</dbReference>
<dbReference type="InterPro" id="IPR051620">
    <property type="entry name" value="ORF904-like_C"/>
</dbReference>
<dbReference type="PANTHER" id="PTHR35372">
    <property type="entry name" value="ATP BINDING PROTEIN-RELATED"/>
    <property type="match status" value="1"/>
</dbReference>
<dbReference type="Pfam" id="PF19263">
    <property type="entry name" value="DUF5906"/>
    <property type="match status" value="1"/>
</dbReference>
<dbReference type="AlphaFoldDB" id="A0AAW3ZHF1"/>
<protein>
    <recommendedName>
        <fullName evidence="4">SF3 helicase domain-containing protein</fullName>
    </recommendedName>
</protein>
<evidence type="ECO:0000256" key="2">
    <source>
        <dbReference type="ARBA" id="ARBA00022801"/>
    </source>
</evidence>
<dbReference type="RefSeq" id="WP_192027489.1">
    <property type="nucleotide sequence ID" value="NZ_JACYTR010000001.1"/>
</dbReference>
<dbReference type="NCBIfam" id="TIGR01613">
    <property type="entry name" value="primase_Cterm"/>
    <property type="match status" value="1"/>
</dbReference>
<proteinExistence type="predicted"/>
<name>A0AAW3ZHF1_9GAMM</name>
<dbReference type="InterPro" id="IPR006500">
    <property type="entry name" value="Helicase_put_C_phage/plasmid"/>
</dbReference>
<dbReference type="InterPro" id="IPR027417">
    <property type="entry name" value="P-loop_NTPase"/>
</dbReference>
<dbReference type="GO" id="GO:0016787">
    <property type="term" value="F:hydrolase activity"/>
    <property type="evidence" value="ECO:0007669"/>
    <property type="project" value="UniProtKB-KW"/>
</dbReference>
<keyword evidence="6" id="KW-1185">Reference proteome</keyword>
<keyword evidence="2" id="KW-0378">Hydrolase</keyword>
<reference evidence="5 6" key="1">
    <citation type="submission" date="2020-09" db="EMBL/GenBank/DDBJ databases">
        <title>Pseudoxanthomonas sp. CAU 1598 isolated from sand of Yaerae Beach.</title>
        <authorList>
            <person name="Kim W."/>
        </authorList>
    </citation>
    <scope>NUCLEOTIDE SEQUENCE [LARGE SCALE GENOMIC DNA]</scope>
    <source>
        <strain evidence="5 6">CAU 1598</strain>
    </source>
</reference>
<dbReference type="InterPro" id="IPR045455">
    <property type="entry name" value="NrS-1_pol-like_helicase"/>
</dbReference>
<feature type="domain" description="SF3 helicase" evidence="4">
    <location>
        <begin position="226"/>
        <end position="379"/>
    </location>
</feature>
<dbReference type="EMBL" id="JACYTR010000001">
    <property type="protein sequence ID" value="MBD8524137.1"/>
    <property type="molecule type" value="Genomic_DNA"/>
</dbReference>
<dbReference type="InterPro" id="IPR014015">
    <property type="entry name" value="Helicase_SF3_DNA-vir"/>
</dbReference>
<dbReference type="GO" id="GO:0005524">
    <property type="term" value="F:ATP binding"/>
    <property type="evidence" value="ECO:0007669"/>
    <property type="project" value="UniProtKB-KW"/>
</dbReference>
<evidence type="ECO:0000313" key="6">
    <source>
        <dbReference type="Proteomes" id="UP000613768"/>
    </source>
</evidence>
<evidence type="ECO:0000256" key="1">
    <source>
        <dbReference type="ARBA" id="ARBA00022741"/>
    </source>
</evidence>
<dbReference type="Proteomes" id="UP000613768">
    <property type="component" value="Unassembled WGS sequence"/>
</dbReference>
<organism evidence="5 6">
    <name type="scientific">Pseudomarimonas arenosa</name>
    <dbReference type="NCBI Taxonomy" id="2774145"/>
    <lineage>
        <taxon>Bacteria</taxon>
        <taxon>Pseudomonadati</taxon>
        <taxon>Pseudomonadota</taxon>
        <taxon>Gammaproteobacteria</taxon>
        <taxon>Lysobacterales</taxon>
        <taxon>Lysobacteraceae</taxon>
        <taxon>Pseudomarimonas</taxon>
    </lineage>
</organism>
<evidence type="ECO:0000313" key="5">
    <source>
        <dbReference type="EMBL" id="MBD8524137.1"/>
    </source>
</evidence>
<keyword evidence="1" id="KW-0547">Nucleotide-binding</keyword>
<dbReference type="PROSITE" id="PS51206">
    <property type="entry name" value="SF3_HELICASE_1"/>
    <property type="match status" value="1"/>
</dbReference>
<gene>
    <name evidence="5" type="ORF">IFO71_00125</name>
</gene>
<sequence>MSDDERPGASAPTSLADTVAQAVTAALQKPAKTPKKGEGKTKNEPHVQEIFAQWLLNDSKQALVVEAPSVDPQTGESVSPQSGEPVLYQWNERAGIWCYRPRDQLTVQAAGWLRATNPAKATAANAEQCAKFGVLALQSEGRLLPTAPSGQTIIALDQGYLTVDEHGQGFRIQPPARDLGVIQRLSAAIDPDRIGRDGTYTPRSDDDIPESSAFKQYLWGAMPDPEVREVLREATASSLMVNARHERMFYLWGRGGNGKSIYVGLLQALHGNGFAALNLAQLAEDKFALEPLIRARCIVAAESDKQKWPTELIKSIVSGDPISVRMMHKTPITCAPRARVFIAMNEMPIQSDHTFGLARRIVLIPWTQTFGPGQRDSTLKDRLLNDPRELGYFLDWALEGVRRLVAKGDFRSDAELPAACTGIIQAHAKANDAVGQWIDSIDLTFQGGPSYWVEKQALYNHYVHHCQQSGMKVLAKGRWLADVQVRFAGGQPIMEKRVRFGQGRQMKRADAVAVRTSADWLRSESPFFPPHTWTRLTIGAPGEFDDAPAHFDNALLSDDESMSANVNALLDGIAQSSA</sequence>
<keyword evidence="3" id="KW-0067">ATP-binding</keyword>